<dbReference type="Proteomes" id="UP001283361">
    <property type="component" value="Unassembled WGS sequence"/>
</dbReference>
<gene>
    <name evidence="1" type="ORF">RRG08_026705</name>
</gene>
<organism evidence="1 2">
    <name type="scientific">Elysia crispata</name>
    <name type="common">lettuce slug</name>
    <dbReference type="NCBI Taxonomy" id="231223"/>
    <lineage>
        <taxon>Eukaryota</taxon>
        <taxon>Metazoa</taxon>
        <taxon>Spiralia</taxon>
        <taxon>Lophotrochozoa</taxon>
        <taxon>Mollusca</taxon>
        <taxon>Gastropoda</taxon>
        <taxon>Heterobranchia</taxon>
        <taxon>Euthyneura</taxon>
        <taxon>Panpulmonata</taxon>
        <taxon>Sacoglossa</taxon>
        <taxon>Placobranchoidea</taxon>
        <taxon>Plakobranchidae</taxon>
        <taxon>Elysia</taxon>
    </lineage>
</organism>
<comment type="caution">
    <text evidence="1">The sequence shown here is derived from an EMBL/GenBank/DDBJ whole genome shotgun (WGS) entry which is preliminary data.</text>
</comment>
<reference evidence="1" key="1">
    <citation type="journal article" date="2023" name="G3 (Bethesda)">
        <title>A reference genome for the long-term kleptoplast-retaining sea slug Elysia crispata morphotype clarki.</title>
        <authorList>
            <person name="Eastman K.E."/>
            <person name="Pendleton A.L."/>
            <person name="Shaikh M.A."/>
            <person name="Suttiyut T."/>
            <person name="Ogas R."/>
            <person name="Tomko P."/>
            <person name="Gavelis G."/>
            <person name="Widhalm J.R."/>
            <person name="Wisecaver J.H."/>
        </authorList>
    </citation>
    <scope>NUCLEOTIDE SEQUENCE</scope>
    <source>
        <strain evidence="1">ECLA1</strain>
    </source>
</reference>
<dbReference type="AlphaFoldDB" id="A0AAE0XVS4"/>
<dbReference type="EMBL" id="JAWDGP010007464">
    <property type="protein sequence ID" value="KAK3716913.1"/>
    <property type="molecule type" value="Genomic_DNA"/>
</dbReference>
<proteinExistence type="predicted"/>
<accession>A0AAE0XVS4</accession>
<sequence length="88" mass="10152">MLPWTQEPGKLKSLKTGHFESDELNFRGFSPSLERGVWCRSRQYLRSQPGQYCKAIAGRQNTGGDMRTENSYWDADREETMQNTGSDM</sequence>
<protein>
    <submittedName>
        <fullName evidence="1">Uncharacterized protein</fullName>
    </submittedName>
</protein>
<name>A0AAE0XVS4_9GAST</name>
<evidence type="ECO:0000313" key="2">
    <source>
        <dbReference type="Proteomes" id="UP001283361"/>
    </source>
</evidence>
<keyword evidence="2" id="KW-1185">Reference proteome</keyword>
<evidence type="ECO:0000313" key="1">
    <source>
        <dbReference type="EMBL" id="KAK3716913.1"/>
    </source>
</evidence>